<comment type="caution">
    <text evidence="1">The sequence shown here is derived from an EMBL/GenBank/DDBJ whole genome shotgun (WGS) entry which is preliminary data.</text>
</comment>
<sequence>MCGFDDIFKSGKKLLDKAVDEAKEYAADKLAGAANELVNDGIEVVKKVGKVGEKIGEKVGEYIYDNFGEEINNLKELNESERIIYPGYDYKRKDDGKIILPSIEDQINVQTTVCKKTLVVFIGGAADGIYQPLLKNVFAPYEKAYGHGNERRQDVCYSEHGGVHVPPLMEKWFKANQKIVLVGHSWGGDRAVQLALDNSHITIDLLVTLDPVSYSFKSIRSKPDNVTRWINVYVDYKHADYSQPNMVARAGHPWQFCNNADKNHSINTKDGKKVNNAGHAHASTMFRNSGAENEVIKI</sequence>
<dbReference type="SUPFAM" id="SSF53474">
    <property type="entry name" value="alpha/beta-Hydrolases"/>
    <property type="match status" value="1"/>
</dbReference>
<reference evidence="1 2" key="1">
    <citation type="submission" date="2018-05" db="EMBL/GenBank/DDBJ databases">
        <title>Reference genomes for bee gut microbiota database.</title>
        <authorList>
            <person name="Ellegaard K.M."/>
        </authorList>
    </citation>
    <scope>NUCLEOTIDE SEQUENCE [LARGE SCALE GENOMIC DNA]</scope>
    <source>
        <strain evidence="1 2">ESL0167</strain>
    </source>
</reference>
<dbReference type="RefSeq" id="WP_110443312.1">
    <property type="nucleotide sequence ID" value="NZ_QGLM01000007.1"/>
</dbReference>
<dbReference type="AlphaFoldDB" id="A0A318N9J6"/>
<proteinExistence type="predicted"/>
<dbReference type="EMBL" id="QGLM01000007">
    <property type="protein sequence ID" value="PXY96145.1"/>
    <property type="molecule type" value="Genomic_DNA"/>
</dbReference>
<dbReference type="Gene3D" id="3.40.50.1820">
    <property type="entry name" value="alpha/beta hydrolase"/>
    <property type="match status" value="1"/>
</dbReference>
<organism evidence="1 2">
    <name type="scientific">Frischella perrara</name>
    <dbReference type="NCBI Taxonomy" id="1267021"/>
    <lineage>
        <taxon>Bacteria</taxon>
        <taxon>Pseudomonadati</taxon>
        <taxon>Pseudomonadota</taxon>
        <taxon>Gammaproteobacteria</taxon>
        <taxon>Orbales</taxon>
        <taxon>Orbaceae</taxon>
        <taxon>Frischella</taxon>
    </lineage>
</organism>
<name>A0A318N9J6_FRIPE</name>
<evidence type="ECO:0000313" key="1">
    <source>
        <dbReference type="EMBL" id="PXY96145.1"/>
    </source>
</evidence>
<protein>
    <submittedName>
        <fullName evidence="1">Uncharacterized protein</fullName>
    </submittedName>
</protein>
<dbReference type="Proteomes" id="UP000247838">
    <property type="component" value="Unassembled WGS sequence"/>
</dbReference>
<dbReference type="InterPro" id="IPR029058">
    <property type="entry name" value="AB_hydrolase_fold"/>
</dbReference>
<gene>
    <name evidence="1" type="ORF">DKK76_04445</name>
</gene>
<accession>A0A318N9J6</accession>
<evidence type="ECO:0000313" key="2">
    <source>
        <dbReference type="Proteomes" id="UP000247838"/>
    </source>
</evidence>